<dbReference type="InterPro" id="IPR011010">
    <property type="entry name" value="DNA_brk_join_enz"/>
</dbReference>
<reference evidence="9 10" key="1">
    <citation type="submission" date="2020-08" db="EMBL/GenBank/DDBJ databases">
        <title>Sequencing the genomes of 1000 actinobacteria strains.</title>
        <authorList>
            <person name="Klenk H.-P."/>
        </authorList>
    </citation>
    <scope>NUCLEOTIDE SEQUENCE [LARGE SCALE GENOMIC DNA]</scope>
    <source>
        <strain evidence="9 10">DSM 45362</strain>
    </source>
</reference>
<keyword evidence="4" id="KW-0799">Topoisomerase</keyword>
<feature type="domain" description="DNA topoisomerase IB N-terminal" evidence="8">
    <location>
        <begin position="22"/>
        <end position="69"/>
    </location>
</feature>
<evidence type="ECO:0000256" key="4">
    <source>
        <dbReference type="ARBA" id="ARBA00023029"/>
    </source>
</evidence>
<gene>
    <name evidence="9" type="ORF">F4553_000729</name>
</gene>
<evidence type="ECO:0000259" key="7">
    <source>
        <dbReference type="Pfam" id="PF01028"/>
    </source>
</evidence>
<evidence type="ECO:0000256" key="6">
    <source>
        <dbReference type="ARBA" id="ARBA00023235"/>
    </source>
</evidence>
<evidence type="ECO:0000313" key="10">
    <source>
        <dbReference type="Proteomes" id="UP000587527"/>
    </source>
</evidence>
<dbReference type="EMBL" id="JACHMN010000001">
    <property type="protein sequence ID" value="MBB5867350.1"/>
    <property type="molecule type" value="Genomic_DNA"/>
</dbReference>
<dbReference type="InterPro" id="IPR014711">
    <property type="entry name" value="TopoI_cat_a-hlx-sub_euk"/>
</dbReference>
<comment type="similarity">
    <text evidence="2">Belongs to the type IB topoisomerase family.</text>
</comment>
<dbReference type="Gene3D" id="3.30.66.10">
    <property type="entry name" value="DNA topoisomerase I domain"/>
    <property type="match status" value="1"/>
</dbReference>
<evidence type="ECO:0000256" key="2">
    <source>
        <dbReference type="ARBA" id="ARBA00006645"/>
    </source>
</evidence>
<dbReference type="InterPro" id="IPR001631">
    <property type="entry name" value="TopoI"/>
</dbReference>
<organism evidence="9 10">
    <name type="scientific">Allocatelliglobosispora scoriae</name>
    <dbReference type="NCBI Taxonomy" id="643052"/>
    <lineage>
        <taxon>Bacteria</taxon>
        <taxon>Bacillati</taxon>
        <taxon>Actinomycetota</taxon>
        <taxon>Actinomycetes</taxon>
        <taxon>Micromonosporales</taxon>
        <taxon>Micromonosporaceae</taxon>
        <taxon>Allocatelliglobosispora</taxon>
    </lineage>
</organism>
<dbReference type="Pfam" id="PF21338">
    <property type="entry name" value="Top1B_N_bact"/>
    <property type="match status" value="1"/>
</dbReference>
<evidence type="ECO:0000259" key="8">
    <source>
        <dbReference type="Pfam" id="PF21338"/>
    </source>
</evidence>
<dbReference type="Pfam" id="PF01028">
    <property type="entry name" value="Topoisom_I"/>
    <property type="match status" value="1"/>
</dbReference>
<evidence type="ECO:0000256" key="5">
    <source>
        <dbReference type="ARBA" id="ARBA00023125"/>
    </source>
</evidence>
<feature type="domain" description="DNA topoisomerase I catalytic core eukaryotic-type" evidence="7">
    <location>
        <begin position="82"/>
        <end position="292"/>
    </location>
</feature>
<comment type="catalytic activity">
    <reaction evidence="1">
        <text>ATP-independent breakage of single-stranded DNA, followed by passage and rejoining.</text>
        <dbReference type="EC" id="5.6.2.1"/>
    </reaction>
</comment>
<dbReference type="RefSeq" id="WP_184831960.1">
    <property type="nucleotide sequence ID" value="NZ_JACHMN010000001.1"/>
</dbReference>
<sequence length="340" mass="37276">MARLRRSDSHSPGIERVRRGRGFSYHCGGSKVTDPETLARIDALVLPPAWDKVWICPDPRGHLQAVGVDAAGRRQYRYHDQWRVRRDAAKFEHMLDVAATLPALRAAVATDLVKRSLARERVLAGAARLLDTAVIRVGGEGYAKDDPVLGEATFGLATLRRDHATVTGSSVHLRFSGKGGHEFDLSVPDRSLATLVRRLLDRDDDNAELFAWKDADGWHDLRTQDINDYLRTQTGIELTAKDFRTWHATVAAAVSLACSAPSQSASARRKAVSEAMRDVSDLLGNTPTVARKSYVDPRLIDAFHHGDTIPVPEGTDVASAFADRRVWADAEAATADLLSS</sequence>
<dbReference type="AlphaFoldDB" id="A0A841BKL0"/>
<dbReference type="InterPro" id="IPR049331">
    <property type="entry name" value="Top1B_N_bact"/>
</dbReference>
<keyword evidence="5" id="KW-0238">DNA-binding</keyword>
<dbReference type="GO" id="GO:0003917">
    <property type="term" value="F:DNA topoisomerase type I (single strand cut, ATP-independent) activity"/>
    <property type="evidence" value="ECO:0007669"/>
    <property type="project" value="UniProtKB-EC"/>
</dbReference>
<protein>
    <recommendedName>
        <fullName evidence="3">DNA topoisomerase</fullName>
        <ecNumber evidence="3">5.6.2.1</ecNumber>
    </recommendedName>
</protein>
<dbReference type="Proteomes" id="UP000587527">
    <property type="component" value="Unassembled WGS sequence"/>
</dbReference>
<evidence type="ECO:0000256" key="3">
    <source>
        <dbReference type="ARBA" id="ARBA00012891"/>
    </source>
</evidence>
<evidence type="ECO:0000256" key="1">
    <source>
        <dbReference type="ARBA" id="ARBA00000213"/>
    </source>
</evidence>
<dbReference type="GO" id="GO:0003677">
    <property type="term" value="F:DNA binding"/>
    <property type="evidence" value="ECO:0007669"/>
    <property type="project" value="UniProtKB-KW"/>
</dbReference>
<accession>A0A841BKL0</accession>
<dbReference type="PRINTS" id="PR00416">
    <property type="entry name" value="EUTPISMRASEI"/>
</dbReference>
<dbReference type="GO" id="GO:0006265">
    <property type="term" value="P:DNA topological change"/>
    <property type="evidence" value="ECO:0007669"/>
    <property type="project" value="InterPro"/>
</dbReference>
<name>A0A841BKL0_9ACTN</name>
<proteinExistence type="inferred from homology"/>
<evidence type="ECO:0000313" key="9">
    <source>
        <dbReference type="EMBL" id="MBB5867350.1"/>
    </source>
</evidence>
<dbReference type="SUPFAM" id="SSF56349">
    <property type="entry name" value="DNA breaking-rejoining enzymes"/>
    <property type="match status" value="1"/>
</dbReference>
<dbReference type="SUPFAM" id="SSF55869">
    <property type="entry name" value="DNA topoisomerase I domain"/>
    <property type="match status" value="1"/>
</dbReference>
<comment type="caution">
    <text evidence="9">The sequence shown here is derived from an EMBL/GenBank/DDBJ whole genome shotgun (WGS) entry which is preliminary data.</text>
</comment>
<dbReference type="InterPro" id="IPR035447">
    <property type="entry name" value="DNA_topo_I_N_sf"/>
</dbReference>
<keyword evidence="10" id="KW-1185">Reference proteome</keyword>
<dbReference type="Gene3D" id="1.10.132.120">
    <property type="match status" value="1"/>
</dbReference>
<dbReference type="PROSITE" id="PS52038">
    <property type="entry name" value="TOPO_IB_2"/>
    <property type="match status" value="1"/>
</dbReference>
<keyword evidence="6 9" id="KW-0413">Isomerase</keyword>
<dbReference type="InterPro" id="IPR013500">
    <property type="entry name" value="TopoI_cat_euk"/>
</dbReference>
<dbReference type="EC" id="5.6.2.1" evidence="3"/>
<dbReference type="Gene3D" id="3.90.15.10">
    <property type="entry name" value="Topoisomerase I, Chain A, domain 3"/>
    <property type="match status" value="1"/>
</dbReference>